<keyword evidence="3" id="KW-1185">Reference proteome</keyword>
<reference evidence="2 3" key="1">
    <citation type="journal article" date="2009" name="Proc. Natl. Acad. Sci. U.S.A.">
        <title>Hamiltonella defensa, genome evolution of protective bacterial endosymbiont from pathogenic ancestors.</title>
        <authorList>
            <person name="Degnan P.H."/>
            <person name="Yu Y."/>
            <person name="Sisneros N."/>
            <person name="Wing R.A."/>
            <person name="Moran N.A."/>
        </authorList>
    </citation>
    <scope>NUCLEOTIDE SEQUENCE [LARGE SCALE GENOMIC DNA]</scope>
    <source>
        <strain evidence="3">5AT</strain>
    </source>
</reference>
<proteinExistence type="predicted"/>
<accession>C4K5A7</accession>
<evidence type="ECO:0000256" key="1">
    <source>
        <dbReference type="SAM" id="Coils"/>
    </source>
</evidence>
<dbReference type="STRING" id="572265.HDEF_1069"/>
<name>C4K5A7_HAMD5</name>
<keyword evidence="1" id="KW-0175">Coiled coil</keyword>
<protein>
    <submittedName>
        <fullName evidence="2">MobD relaxase/mobilization protein</fullName>
    </submittedName>
</protein>
<evidence type="ECO:0000313" key="2">
    <source>
        <dbReference type="EMBL" id="ACQ67750.1"/>
    </source>
</evidence>
<dbReference type="KEGG" id="hde:HDEF_1069"/>
<dbReference type="AlphaFoldDB" id="C4K5A7"/>
<dbReference type="Pfam" id="PF04899">
    <property type="entry name" value="MbeD_MobD"/>
    <property type="match status" value="1"/>
</dbReference>
<gene>
    <name evidence="2" type="primary">mobD</name>
    <name evidence="2" type="ordered locus">HDEF_1069</name>
</gene>
<dbReference type="Proteomes" id="UP000002334">
    <property type="component" value="Chromosome"/>
</dbReference>
<dbReference type="HOGENOM" id="CLU_198191_0_0_6"/>
<feature type="coiled-coil region" evidence="1">
    <location>
        <begin position="12"/>
        <end position="64"/>
    </location>
</feature>
<dbReference type="EMBL" id="CP001277">
    <property type="protein sequence ID" value="ACQ67750.1"/>
    <property type="molecule type" value="Genomic_DNA"/>
</dbReference>
<evidence type="ECO:0000313" key="3">
    <source>
        <dbReference type="Proteomes" id="UP000002334"/>
    </source>
</evidence>
<dbReference type="InterPro" id="IPR006983">
    <property type="entry name" value="MbeD_MobD"/>
</dbReference>
<sequence>MTELENHLLNGLLNLERKFTNQQKVLSEAQNELQKMLAITSAENTQLQKQVNNLSNQLMELSKLYKTNRR</sequence>
<organism evidence="2 3">
    <name type="scientific">Hamiltonella defensa subsp. Acyrthosiphon pisum (strain 5AT)</name>
    <dbReference type="NCBI Taxonomy" id="572265"/>
    <lineage>
        <taxon>Bacteria</taxon>
        <taxon>Pseudomonadati</taxon>
        <taxon>Pseudomonadota</taxon>
        <taxon>Gammaproteobacteria</taxon>
        <taxon>Enterobacterales</taxon>
        <taxon>Enterobacteriaceae</taxon>
        <taxon>aphid secondary symbionts</taxon>
        <taxon>Candidatus Williamhamiltonella</taxon>
    </lineage>
</organism>